<accession>A0A1H6JPQ8</accession>
<gene>
    <name evidence="1" type="ORF">SAMN02927937_00668</name>
</gene>
<protein>
    <submittedName>
        <fullName evidence="1">Uncharacterized protein</fullName>
    </submittedName>
</protein>
<sequence>QNPNLVYAHRTIADAGIESEIGKQKSVFNHCRIGQNTPDQPR</sequence>
<feature type="non-terminal residue" evidence="1">
    <location>
        <position position="1"/>
    </location>
</feature>
<dbReference type="AlphaFoldDB" id="A0A1H6JPQ8"/>
<dbReference type="EMBL" id="FNXE01000005">
    <property type="protein sequence ID" value="SEH64429.1"/>
    <property type="molecule type" value="Genomic_DNA"/>
</dbReference>
<evidence type="ECO:0000313" key="1">
    <source>
        <dbReference type="EMBL" id="SEH64429.1"/>
    </source>
</evidence>
<reference evidence="1 2" key="1">
    <citation type="submission" date="2016-10" db="EMBL/GenBank/DDBJ databases">
        <authorList>
            <person name="de Groot N.N."/>
        </authorList>
    </citation>
    <scope>NUCLEOTIDE SEQUENCE [LARGE SCALE GENOMIC DNA]</scope>
    <source>
        <strain evidence="1 2">CGMCC 1.10825</strain>
    </source>
</reference>
<keyword evidence="2" id="KW-1185">Reference proteome</keyword>
<proteinExistence type="predicted"/>
<name>A0A1H6JPQ8_9FLAO</name>
<evidence type="ECO:0000313" key="2">
    <source>
        <dbReference type="Proteomes" id="UP000199634"/>
    </source>
</evidence>
<dbReference type="Proteomes" id="UP000199634">
    <property type="component" value="Unassembled WGS sequence"/>
</dbReference>
<organism evidence="1 2">
    <name type="scientific">Paenimyroides marinum</name>
    <dbReference type="NCBI Taxonomy" id="1159016"/>
    <lineage>
        <taxon>Bacteria</taxon>
        <taxon>Pseudomonadati</taxon>
        <taxon>Bacteroidota</taxon>
        <taxon>Flavobacteriia</taxon>
        <taxon>Flavobacteriales</taxon>
        <taxon>Flavobacteriaceae</taxon>
        <taxon>Paenimyroides</taxon>
    </lineage>
</organism>